<sequence>MSSLIQSVFGRVTQQENGQPVHGILVKIQAVFGDGWRKRDDCKIDLGCVLTAADGRFVLIVDSSKIPEDCRCAGPMELRIKLRDRDGVRIHKARLKIEDCSCTDDIKIDVAIPAKKLACHLRRPLSWAAPDKPFLPESVLDDIEEALELADADRLLRKRTHFFECIRPTLAIFDNSLSDAWSVLNGDVAAKGRYVDVLNALCATSPTGCGCGGASGDDAGGILQDIFSDDCNDDSCKPIKSKPNPVCCSDHVCPTGKSLIADKDMSLMVFAAMHVSCGHRPTMIKYVGALLEQRCRFQALTALHEAAVNLICKKPHAGRHFKDLLEYVMCICTGQTPCGQVPCCQTCVRQPILDCITDAYRNWCSIECYTVTKINPERACPGDTVAICGCGFGDIAGQVQFTQHGTMNPGPIAVPTSWSDERICVIVPSSAGCGLAIIPPTQTISVCDRFLDYRKSGTMLAEFEGTSADILKFIVKGHQNDDCLLPGEVLKIRWKVCAADSVTVRIVNTDTGAAIAQISPAPDLGRWDFDQTDFDQTTRVRVEIVVTGKCKPPTVSQGLDLVFQNPPDLSIDGVEVTQAIQYFRANQHLTDPADRGPDNSLQLVANKSAWVRTYLRSGQDPNFDNGQLGNVSGTLQVERRVGGIWSTVANIVPSNAPVTAQDSFSSYDAERRDIDATLNFIIPANVMTGLLRLSITVSSPDDCYGGSGTAQQLVDVDLEQELRVAAVTIGYNGPPMGGGANITLPAPNAAQVAADTSFALRVFPVGSTPNVRIIDSQTTTQGLTNNNFPAGGCDPNWTPILNFVANARTNDGNQGDWLYYGLVNAAIPRSHGNTGCASGGNGAGLSGSPVTLAHELGHQAGLPHAPCGTVGTPNASYPLYEPYDTGMTTTDSNGNTVYSDASIGEYGLDTNDGTIHRPANSEDLMGYCGPRWVSIFTHNYMLNRAEFDPVALATGVSGGNSVGAGAMEVDRQDQMRPFVTIVGEVGKDMQVSVASLVRVPTRPLRMSGARTDLVLQLIGDKDEVISSAPVFTMDNHDANGDGCGCGGGDKKDPPKPPYSFIAAMGDVGSGIAIRICQGDAVIWERKRPTRPVKLASAEASIGKSGLKVSWKTTGAKRSYDPDIWLQWSSDGERWNGLRVGARGNSVEIDPNTIPVDKVWIRVLAHDGYFTATADTKQVKLPPAPPELAIIHPSEGQVVRPDRPLHLWGTFTGRTEAKSVEWYLDGKKVAKDLDAWIDVPKPGEHVAELRVKGANPVTVKFSTGER</sequence>
<dbReference type="RefSeq" id="WP_142640417.1">
    <property type="nucleotide sequence ID" value="NZ_FXTE01000030.1"/>
</dbReference>
<proteinExistence type="predicted"/>
<dbReference type="Gene3D" id="2.60.40.10">
    <property type="entry name" value="Immunoglobulins"/>
    <property type="match status" value="1"/>
</dbReference>
<gene>
    <name evidence="1" type="ORF">SAMN06265380_1305</name>
</gene>
<dbReference type="InterPro" id="IPR013783">
    <property type="entry name" value="Ig-like_fold"/>
</dbReference>
<protein>
    <recommendedName>
        <fullName evidence="3">IPT/TIG domain-containing protein</fullName>
    </recommendedName>
</protein>
<dbReference type="Proteomes" id="UP000319555">
    <property type="component" value="Unassembled WGS sequence"/>
</dbReference>
<keyword evidence="2" id="KW-1185">Reference proteome</keyword>
<evidence type="ECO:0000313" key="1">
    <source>
        <dbReference type="EMBL" id="SMO96495.1"/>
    </source>
</evidence>
<dbReference type="AlphaFoldDB" id="A0A521FK06"/>
<accession>A0A521FK06</accession>
<name>A0A521FK06_9RHOB</name>
<dbReference type="OrthoDB" id="7874800at2"/>
<evidence type="ECO:0008006" key="3">
    <source>
        <dbReference type="Google" id="ProtNLM"/>
    </source>
</evidence>
<evidence type="ECO:0000313" key="2">
    <source>
        <dbReference type="Proteomes" id="UP000319555"/>
    </source>
</evidence>
<dbReference type="EMBL" id="FXTE01000030">
    <property type="protein sequence ID" value="SMO96495.1"/>
    <property type="molecule type" value="Genomic_DNA"/>
</dbReference>
<reference evidence="1 2" key="1">
    <citation type="submission" date="2017-05" db="EMBL/GenBank/DDBJ databases">
        <authorList>
            <person name="Varghese N."/>
            <person name="Submissions S."/>
        </authorList>
    </citation>
    <scope>NUCLEOTIDE SEQUENCE [LARGE SCALE GENOMIC DNA]</scope>
    <source>
        <strain evidence="1 2">DSM 28009</strain>
    </source>
</reference>
<organism evidence="1 2">
    <name type="scientific">Ruegeria faecimaris</name>
    <dbReference type="NCBI Taxonomy" id="686389"/>
    <lineage>
        <taxon>Bacteria</taxon>
        <taxon>Pseudomonadati</taxon>
        <taxon>Pseudomonadota</taxon>
        <taxon>Alphaproteobacteria</taxon>
        <taxon>Rhodobacterales</taxon>
        <taxon>Roseobacteraceae</taxon>
        <taxon>Ruegeria</taxon>
    </lineage>
</organism>